<dbReference type="EMBL" id="JANSHE010007548">
    <property type="protein sequence ID" value="KAJ2958910.1"/>
    <property type="molecule type" value="Genomic_DNA"/>
</dbReference>
<name>A0ACC1ME07_9APHY</name>
<comment type="caution">
    <text evidence="1">The sequence shown here is derived from an EMBL/GenBank/DDBJ whole genome shotgun (WGS) entry which is preliminary data.</text>
</comment>
<accession>A0ACC1ME07</accession>
<sequence>MTTRPRRERLRVRKTAGRQQQVSKAPPQASLGGTGSQGRDGDHGGDDDNTQQLPTSPLERYSISQTRRVPVQISKWLIDHREDPATKNFIPLLRSHIFGRLMDRRDHDEFTPGELDRVHIDTDKIYSRIHRISAKLGRITRHHNLIRQGSIATCNELRQQQPSSTVFKVSPTGKSPFDYPASQLGFAWWSSHPECWSSTGQRLRICNEQHDAH</sequence>
<organism evidence="1 2">
    <name type="scientific">Trametes sanguinea</name>
    <dbReference type="NCBI Taxonomy" id="158606"/>
    <lineage>
        <taxon>Eukaryota</taxon>
        <taxon>Fungi</taxon>
        <taxon>Dikarya</taxon>
        <taxon>Basidiomycota</taxon>
        <taxon>Agaricomycotina</taxon>
        <taxon>Agaricomycetes</taxon>
        <taxon>Polyporales</taxon>
        <taxon>Polyporaceae</taxon>
        <taxon>Trametes</taxon>
    </lineage>
</organism>
<reference evidence="1" key="1">
    <citation type="submission" date="2022-08" db="EMBL/GenBank/DDBJ databases">
        <title>Genome Sequence of Pycnoporus sanguineus.</title>
        <authorList>
            <person name="Buettner E."/>
        </authorList>
    </citation>
    <scope>NUCLEOTIDE SEQUENCE</scope>
    <source>
        <strain evidence="1">CG-C14</strain>
    </source>
</reference>
<evidence type="ECO:0000313" key="2">
    <source>
        <dbReference type="Proteomes" id="UP001144978"/>
    </source>
</evidence>
<protein>
    <submittedName>
        <fullName evidence="1">Uncharacterized protein</fullName>
    </submittedName>
</protein>
<proteinExistence type="predicted"/>
<dbReference type="Proteomes" id="UP001144978">
    <property type="component" value="Unassembled WGS sequence"/>
</dbReference>
<gene>
    <name evidence="1" type="ORF">NUW54_g14505</name>
</gene>
<evidence type="ECO:0000313" key="1">
    <source>
        <dbReference type="EMBL" id="KAJ2958910.1"/>
    </source>
</evidence>
<keyword evidence="2" id="KW-1185">Reference proteome</keyword>